<comment type="caution">
    <text evidence="1">The sequence shown here is derived from an EMBL/GenBank/DDBJ whole genome shotgun (WGS) entry which is preliminary data.</text>
</comment>
<organism evidence="1 2">
    <name type="scientific">Austropuccinia psidii MF-1</name>
    <dbReference type="NCBI Taxonomy" id="1389203"/>
    <lineage>
        <taxon>Eukaryota</taxon>
        <taxon>Fungi</taxon>
        <taxon>Dikarya</taxon>
        <taxon>Basidiomycota</taxon>
        <taxon>Pucciniomycotina</taxon>
        <taxon>Pucciniomycetes</taxon>
        <taxon>Pucciniales</taxon>
        <taxon>Sphaerophragmiaceae</taxon>
        <taxon>Austropuccinia</taxon>
    </lineage>
</organism>
<proteinExistence type="predicted"/>
<gene>
    <name evidence="1" type="ORF">O181_089498</name>
</gene>
<keyword evidence="2" id="KW-1185">Reference proteome</keyword>
<dbReference type="AlphaFoldDB" id="A0A9Q3P4U7"/>
<evidence type="ECO:0000313" key="1">
    <source>
        <dbReference type="EMBL" id="MBW0549783.1"/>
    </source>
</evidence>
<dbReference type="EMBL" id="AVOT02055178">
    <property type="protein sequence ID" value="MBW0549783.1"/>
    <property type="molecule type" value="Genomic_DNA"/>
</dbReference>
<dbReference type="Proteomes" id="UP000765509">
    <property type="component" value="Unassembled WGS sequence"/>
</dbReference>
<name>A0A9Q3P4U7_9BASI</name>
<sequence>MGSPGESAQPVKALLRVLSSEFNHKVKLWMASPRTQWQRSAKARCETPGGPCLGKAAAKIIELFSQRTAGQRKRKTKDLLMKLFMVPQQASKYRFRYFGAFFNGFSPN</sequence>
<reference evidence="1" key="1">
    <citation type="submission" date="2021-03" db="EMBL/GenBank/DDBJ databases">
        <title>Draft genome sequence of rust myrtle Austropuccinia psidii MF-1, a brazilian biotype.</title>
        <authorList>
            <person name="Quecine M.C."/>
            <person name="Pachon D.M.R."/>
            <person name="Bonatelli M.L."/>
            <person name="Correr F.H."/>
            <person name="Franceschini L.M."/>
            <person name="Leite T.F."/>
            <person name="Margarido G.R.A."/>
            <person name="Almeida C.A."/>
            <person name="Ferrarezi J.A."/>
            <person name="Labate C.A."/>
        </authorList>
    </citation>
    <scope>NUCLEOTIDE SEQUENCE</scope>
    <source>
        <strain evidence="1">MF-1</strain>
    </source>
</reference>
<protein>
    <submittedName>
        <fullName evidence="1">Uncharacterized protein</fullName>
    </submittedName>
</protein>
<evidence type="ECO:0000313" key="2">
    <source>
        <dbReference type="Proteomes" id="UP000765509"/>
    </source>
</evidence>
<accession>A0A9Q3P4U7</accession>